<gene>
    <name evidence="1" type="ORF">PROFUN_08253</name>
</gene>
<organism evidence="1 2">
    <name type="scientific">Planoprotostelium fungivorum</name>
    <dbReference type="NCBI Taxonomy" id="1890364"/>
    <lineage>
        <taxon>Eukaryota</taxon>
        <taxon>Amoebozoa</taxon>
        <taxon>Evosea</taxon>
        <taxon>Variosea</taxon>
        <taxon>Cavosteliida</taxon>
        <taxon>Cavosteliaceae</taxon>
        <taxon>Planoprotostelium</taxon>
    </lineage>
</organism>
<evidence type="ECO:0000313" key="1">
    <source>
        <dbReference type="EMBL" id="PRP84388.1"/>
    </source>
</evidence>
<evidence type="ECO:0000313" key="2">
    <source>
        <dbReference type="Proteomes" id="UP000241769"/>
    </source>
</evidence>
<protein>
    <submittedName>
        <fullName evidence="1">Uncharacterized protein</fullName>
    </submittedName>
</protein>
<dbReference type="Proteomes" id="UP000241769">
    <property type="component" value="Unassembled WGS sequence"/>
</dbReference>
<dbReference type="AlphaFoldDB" id="A0A2P6NKA5"/>
<name>A0A2P6NKA5_9EUKA</name>
<keyword evidence="2" id="KW-1185">Reference proteome</keyword>
<dbReference type="InParanoid" id="A0A2P6NKA5"/>
<dbReference type="EMBL" id="MDYQ01000064">
    <property type="protein sequence ID" value="PRP84388.1"/>
    <property type="molecule type" value="Genomic_DNA"/>
</dbReference>
<sequence length="106" mass="11781">MMEVKEGAWDCEGRTASRIVLGITPRSFGEANALLRPVQKVMLDDQLETVSITVRNIGTRSGLTRRVADQETGCLSWTLVPEESHLEGSNVKHQFSNHIVPLTNFC</sequence>
<accession>A0A2P6NKA5</accession>
<comment type="caution">
    <text evidence="1">The sequence shown here is derived from an EMBL/GenBank/DDBJ whole genome shotgun (WGS) entry which is preliminary data.</text>
</comment>
<reference evidence="1 2" key="1">
    <citation type="journal article" date="2018" name="Genome Biol. Evol.">
        <title>Multiple Roots of Fruiting Body Formation in Amoebozoa.</title>
        <authorList>
            <person name="Hillmann F."/>
            <person name="Forbes G."/>
            <person name="Novohradska S."/>
            <person name="Ferling I."/>
            <person name="Riege K."/>
            <person name="Groth M."/>
            <person name="Westermann M."/>
            <person name="Marz M."/>
            <person name="Spaller T."/>
            <person name="Winckler T."/>
            <person name="Schaap P."/>
            <person name="Glockner G."/>
        </authorList>
    </citation>
    <scope>NUCLEOTIDE SEQUENCE [LARGE SCALE GENOMIC DNA]</scope>
    <source>
        <strain evidence="1 2">Jena</strain>
    </source>
</reference>
<proteinExistence type="predicted"/>